<evidence type="ECO:0000313" key="4">
    <source>
        <dbReference type="Proteomes" id="UP000583800"/>
    </source>
</evidence>
<reference evidence="3 4" key="1">
    <citation type="submission" date="2020-08" db="EMBL/GenBank/DDBJ databases">
        <title>Sequencing the genomes of 1000 actinobacteria strains.</title>
        <authorList>
            <person name="Klenk H.-P."/>
        </authorList>
    </citation>
    <scope>NUCLEOTIDE SEQUENCE [LARGE SCALE GENOMIC DNA]</scope>
    <source>
        <strain evidence="3 4">DSM 45913</strain>
    </source>
</reference>
<dbReference type="AlphaFoldDB" id="A0A7X0C783"/>
<feature type="compositionally biased region" description="Basic and acidic residues" evidence="1">
    <location>
        <begin position="82"/>
        <end position="91"/>
    </location>
</feature>
<keyword evidence="2" id="KW-0812">Transmembrane</keyword>
<feature type="compositionally biased region" description="Low complexity" evidence="1">
    <location>
        <begin position="204"/>
        <end position="214"/>
    </location>
</feature>
<feature type="compositionally biased region" description="Polar residues" evidence="1">
    <location>
        <begin position="320"/>
        <end position="336"/>
    </location>
</feature>
<gene>
    <name evidence="3" type="ORF">FHU36_006112</name>
</gene>
<dbReference type="Proteomes" id="UP000583800">
    <property type="component" value="Unassembled WGS sequence"/>
</dbReference>
<comment type="caution">
    <text evidence="3">The sequence shown here is derived from an EMBL/GenBank/DDBJ whole genome shotgun (WGS) entry which is preliminary data.</text>
</comment>
<evidence type="ECO:0000256" key="1">
    <source>
        <dbReference type="SAM" id="MobiDB-lite"/>
    </source>
</evidence>
<feature type="compositionally biased region" description="Basic and acidic residues" evidence="1">
    <location>
        <begin position="176"/>
        <end position="203"/>
    </location>
</feature>
<feature type="region of interest" description="Disordered" evidence="1">
    <location>
        <begin position="314"/>
        <end position="343"/>
    </location>
</feature>
<feature type="compositionally biased region" description="Low complexity" evidence="1">
    <location>
        <begin position="1"/>
        <end position="29"/>
    </location>
</feature>
<keyword evidence="2" id="KW-1133">Transmembrane helix</keyword>
<feature type="region of interest" description="Disordered" evidence="1">
    <location>
        <begin position="1"/>
        <end position="256"/>
    </location>
</feature>
<evidence type="ECO:0000313" key="3">
    <source>
        <dbReference type="EMBL" id="MBB6349567.1"/>
    </source>
</evidence>
<dbReference type="EMBL" id="JACHJB010000002">
    <property type="protein sequence ID" value="MBB6349567.1"/>
    <property type="molecule type" value="Genomic_DNA"/>
</dbReference>
<protein>
    <submittedName>
        <fullName evidence="3">Uncharacterized protein</fullName>
    </submittedName>
</protein>
<organism evidence="3 4">
    <name type="scientific">Nonomuraea muscovyensis</name>
    <dbReference type="NCBI Taxonomy" id="1124761"/>
    <lineage>
        <taxon>Bacteria</taxon>
        <taxon>Bacillati</taxon>
        <taxon>Actinomycetota</taxon>
        <taxon>Actinomycetes</taxon>
        <taxon>Streptosporangiales</taxon>
        <taxon>Streptosporangiaceae</taxon>
        <taxon>Nonomuraea</taxon>
    </lineage>
</organism>
<keyword evidence="4" id="KW-1185">Reference proteome</keyword>
<accession>A0A7X0C783</accession>
<evidence type="ECO:0000256" key="2">
    <source>
        <dbReference type="SAM" id="Phobius"/>
    </source>
</evidence>
<proteinExistence type="predicted"/>
<keyword evidence="2" id="KW-0472">Membrane</keyword>
<dbReference type="RefSeq" id="WP_185087115.1">
    <property type="nucleotide sequence ID" value="NZ_JACHJB010000002.1"/>
</dbReference>
<name>A0A7X0C783_9ACTN</name>
<feature type="transmembrane region" description="Helical" evidence="2">
    <location>
        <begin position="284"/>
        <end position="306"/>
    </location>
</feature>
<sequence length="517" mass="53217">MASSSAQSSGQSTGQSPAQSSGPPASHPSWAGPGDDPSTAQPAPVPAWQEARPSAGAWSNLSSPAPWPGADAQPGPAAAPADRGDPMDRTAAHGPAGRPTPPGASGQGPEGRAPQYGAGPEGSPQGQYGAGPNGASPGQYGPNAAQQDPYHPGAAPQGQYGPNAAQQDPYGPEATPRGRYDGTPLDDRAVPRGRAHPGDEHVAGDPGSAPPGDGQFPGDHARPGANLSRDPSDPDRPFVTAGQISGSRTPPPERQQELWNTVFGDNYEAMGEAEQLDEEQGRPIWIYALAGSVAIALVAALGWAFLAGPLAGEDPKATAATPTGKPSPSVSATRRATSIPPLPRYRGKAAPVIGVVQDAEAGVTVPRLGGTWQLDQRPTVQGTYGFDTRQYVQTGPGVYAQVMTGPLPERMASFHTSKTDLEPVIKAVVVNARKKFFPEDNKVRKIAQQPLKVGSASGQLIAYSLTSATQRATIVTAAVNTGNDVPAIVYMSIPATAKELLPDVNTVVRQLKVTANP</sequence>
<feature type="compositionally biased region" description="Low complexity" evidence="1">
    <location>
        <begin position="68"/>
        <end position="81"/>
    </location>
</feature>